<protein>
    <submittedName>
        <fullName evidence="2">Uncharacterized protein</fullName>
    </submittedName>
</protein>
<name>A0ABD0M9K1_9CAEN</name>
<comment type="caution">
    <text evidence="2">The sequence shown here is derived from an EMBL/GenBank/DDBJ whole genome shotgun (WGS) entry which is preliminary data.</text>
</comment>
<proteinExistence type="predicted"/>
<organism evidence="2 3">
    <name type="scientific">Batillaria attramentaria</name>
    <dbReference type="NCBI Taxonomy" id="370345"/>
    <lineage>
        <taxon>Eukaryota</taxon>
        <taxon>Metazoa</taxon>
        <taxon>Spiralia</taxon>
        <taxon>Lophotrochozoa</taxon>
        <taxon>Mollusca</taxon>
        <taxon>Gastropoda</taxon>
        <taxon>Caenogastropoda</taxon>
        <taxon>Sorbeoconcha</taxon>
        <taxon>Cerithioidea</taxon>
        <taxon>Batillariidae</taxon>
        <taxon>Batillaria</taxon>
    </lineage>
</organism>
<dbReference type="AlphaFoldDB" id="A0ABD0M9K1"/>
<keyword evidence="3" id="KW-1185">Reference proteome</keyword>
<feature type="region of interest" description="Disordered" evidence="1">
    <location>
        <begin position="1"/>
        <end position="25"/>
    </location>
</feature>
<gene>
    <name evidence="2" type="ORF">BaRGS_00000554</name>
</gene>
<reference evidence="2 3" key="1">
    <citation type="journal article" date="2023" name="Sci. Data">
        <title>Genome assembly of the Korean intertidal mud-creeper Batillaria attramentaria.</title>
        <authorList>
            <person name="Patra A.K."/>
            <person name="Ho P.T."/>
            <person name="Jun S."/>
            <person name="Lee S.J."/>
            <person name="Kim Y."/>
            <person name="Won Y.J."/>
        </authorList>
    </citation>
    <scope>NUCLEOTIDE SEQUENCE [LARGE SCALE GENOMIC DNA]</scope>
    <source>
        <strain evidence="2">Wonlab-2016</strain>
    </source>
</reference>
<evidence type="ECO:0000313" key="3">
    <source>
        <dbReference type="Proteomes" id="UP001519460"/>
    </source>
</evidence>
<accession>A0ABD0M9K1</accession>
<evidence type="ECO:0000313" key="2">
    <source>
        <dbReference type="EMBL" id="KAK7508315.1"/>
    </source>
</evidence>
<dbReference type="EMBL" id="JACVVK020000002">
    <property type="protein sequence ID" value="KAK7508315.1"/>
    <property type="molecule type" value="Genomic_DNA"/>
</dbReference>
<sequence length="227" mass="25375">MQQGGWRGKYNGQEEEGIRDADVTPMQEAFLTTTREQSMRTPGQCYTHEIEHGTGRNVNANVTRERGGRIEEMNPDIKTIPQKRFCHLADSERTFCALTRSGFHPCQHLGHLCRTRPPRASVRPGSFNQRRLSASGEKIKSIVLRPSVKSFDGPRQASSRGVSWTLVRREGSGKSRENFPPCPGCFFLEEEKGRQGGDKLLIRGLKAAVIPDGPSYFPVPSRDPAPK</sequence>
<evidence type="ECO:0000256" key="1">
    <source>
        <dbReference type="SAM" id="MobiDB-lite"/>
    </source>
</evidence>
<dbReference type="Proteomes" id="UP001519460">
    <property type="component" value="Unassembled WGS sequence"/>
</dbReference>